<protein>
    <submittedName>
        <fullName evidence="2">Amino acid ABC transporter permease</fullName>
    </submittedName>
</protein>
<evidence type="ECO:0000256" key="1">
    <source>
        <dbReference type="SAM" id="MobiDB-lite"/>
    </source>
</evidence>
<feature type="region of interest" description="Disordered" evidence="1">
    <location>
        <begin position="1"/>
        <end position="25"/>
    </location>
</feature>
<dbReference type="EMBL" id="MZNU01000044">
    <property type="protein sequence ID" value="OWP06536.1"/>
    <property type="molecule type" value="Genomic_DNA"/>
</dbReference>
<reference evidence="2 3" key="1">
    <citation type="submission" date="2017-04" db="EMBL/GenBank/DDBJ databases">
        <title>Draft genome sequence of Marssonina coronaria NL1: causal agent of apple blotch.</title>
        <authorList>
            <person name="Cheng Q."/>
        </authorList>
    </citation>
    <scope>NUCLEOTIDE SEQUENCE [LARGE SCALE GENOMIC DNA]</scope>
    <source>
        <strain evidence="2 3">NL1</strain>
    </source>
</reference>
<comment type="caution">
    <text evidence="2">The sequence shown here is derived from an EMBL/GenBank/DDBJ whole genome shotgun (WGS) entry which is preliminary data.</text>
</comment>
<evidence type="ECO:0000313" key="3">
    <source>
        <dbReference type="Proteomes" id="UP000242519"/>
    </source>
</evidence>
<dbReference type="InParanoid" id="A0A218ZH97"/>
<feature type="compositionally biased region" description="Polar residues" evidence="1">
    <location>
        <begin position="81"/>
        <end position="90"/>
    </location>
</feature>
<dbReference type="AlphaFoldDB" id="A0A218ZH97"/>
<proteinExistence type="predicted"/>
<organism evidence="2 3">
    <name type="scientific">Diplocarpon coronariae</name>
    <dbReference type="NCBI Taxonomy" id="2795749"/>
    <lineage>
        <taxon>Eukaryota</taxon>
        <taxon>Fungi</taxon>
        <taxon>Dikarya</taxon>
        <taxon>Ascomycota</taxon>
        <taxon>Pezizomycotina</taxon>
        <taxon>Leotiomycetes</taxon>
        <taxon>Helotiales</taxon>
        <taxon>Drepanopezizaceae</taxon>
        <taxon>Diplocarpon</taxon>
    </lineage>
</organism>
<evidence type="ECO:0000313" key="2">
    <source>
        <dbReference type="EMBL" id="OWP06536.1"/>
    </source>
</evidence>
<feature type="region of interest" description="Disordered" evidence="1">
    <location>
        <begin position="81"/>
        <end position="111"/>
    </location>
</feature>
<sequence length="111" mass="12297">MESALTRASPQRPHPCDIERPALSGGLHRGLPWVRELLIGGFGAWGVCDIKRRRGKSSWVISRPKQPAGWEARALSANLFPSDSPTYTSTVEHDCEGSPRQGMSSDRRRSK</sequence>
<keyword evidence="3" id="KW-1185">Reference proteome</keyword>
<name>A0A218ZH97_9HELO</name>
<accession>A0A218ZH97</accession>
<gene>
    <name evidence="2" type="ORF">B2J93_1177</name>
</gene>
<dbReference type="Proteomes" id="UP000242519">
    <property type="component" value="Unassembled WGS sequence"/>
</dbReference>